<evidence type="ECO:0000259" key="12">
    <source>
        <dbReference type="PROSITE" id="PS50103"/>
    </source>
</evidence>
<dbReference type="Pfam" id="PF18039">
    <property type="entry name" value="UBA_6"/>
    <property type="match status" value="1"/>
</dbReference>
<comment type="caution">
    <text evidence="13">The sequence shown here is derived from an EMBL/GenBank/DDBJ whole genome shotgun (WGS) entry which is preliminary data.</text>
</comment>
<evidence type="ECO:0000256" key="7">
    <source>
        <dbReference type="ARBA" id="ARBA00022801"/>
    </source>
</evidence>
<proteinExistence type="inferred from homology"/>
<feature type="region of interest" description="Disordered" evidence="11">
    <location>
        <begin position="594"/>
        <end position="646"/>
    </location>
</feature>
<evidence type="ECO:0000256" key="1">
    <source>
        <dbReference type="ARBA" id="ARBA00001946"/>
    </source>
</evidence>
<evidence type="ECO:0000256" key="4">
    <source>
        <dbReference type="ARBA" id="ARBA00022723"/>
    </source>
</evidence>
<evidence type="ECO:0000313" key="13">
    <source>
        <dbReference type="EMBL" id="CAK8689840.1"/>
    </source>
</evidence>
<feature type="domain" description="C3H1-type" evidence="12">
    <location>
        <begin position="535"/>
        <end position="560"/>
    </location>
</feature>
<protein>
    <recommendedName>
        <fullName evidence="12">C3H1-type domain-containing protein</fullName>
    </recommendedName>
</protein>
<dbReference type="InterPro" id="IPR051101">
    <property type="entry name" value="ZC3H12/N4BP1_RNase_Reg"/>
</dbReference>
<keyword evidence="14" id="KW-1185">Reference proteome</keyword>
<comment type="cofactor">
    <cofactor evidence="1">
        <name>Mg(2+)</name>
        <dbReference type="ChEBI" id="CHEBI:18420"/>
    </cofactor>
</comment>
<keyword evidence="4 10" id="KW-0479">Metal-binding</keyword>
<evidence type="ECO:0000256" key="10">
    <source>
        <dbReference type="PROSITE-ProRule" id="PRU00723"/>
    </source>
</evidence>
<keyword evidence="7" id="KW-0378">Hydrolase</keyword>
<evidence type="ECO:0000256" key="6">
    <source>
        <dbReference type="ARBA" id="ARBA00022771"/>
    </source>
</evidence>
<dbReference type="PANTHER" id="PTHR12876">
    <property type="entry name" value="N4BP1-RELATED"/>
    <property type="match status" value="1"/>
</dbReference>
<keyword evidence="6 10" id="KW-0863">Zinc-finger</keyword>
<dbReference type="InterPro" id="IPR000571">
    <property type="entry name" value="Znf_CCCH"/>
</dbReference>
<keyword evidence="3" id="KW-0540">Nuclease</keyword>
<reference evidence="13 14" key="1">
    <citation type="submission" date="2024-02" db="EMBL/GenBank/DDBJ databases">
        <authorList>
            <person name="Daric V."/>
            <person name="Darras S."/>
        </authorList>
    </citation>
    <scope>NUCLEOTIDE SEQUENCE [LARGE SCALE GENOMIC DNA]</scope>
</reference>
<dbReference type="InterPro" id="IPR040546">
    <property type="entry name" value="Rege-1_UBA-like"/>
</dbReference>
<comment type="similarity">
    <text evidence="2">Belongs to the ZC3H12 family.</text>
</comment>
<organism evidence="13 14">
    <name type="scientific">Clavelina lepadiformis</name>
    <name type="common">Light-bulb sea squirt</name>
    <name type="synonym">Ascidia lepadiformis</name>
    <dbReference type="NCBI Taxonomy" id="159417"/>
    <lineage>
        <taxon>Eukaryota</taxon>
        <taxon>Metazoa</taxon>
        <taxon>Chordata</taxon>
        <taxon>Tunicata</taxon>
        <taxon>Ascidiacea</taxon>
        <taxon>Aplousobranchia</taxon>
        <taxon>Clavelinidae</taxon>
        <taxon>Clavelina</taxon>
    </lineage>
</organism>
<name>A0ABP0GDI8_CLALP</name>
<dbReference type="Gene3D" id="3.40.50.11980">
    <property type="match status" value="1"/>
</dbReference>
<feature type="region of interest" description="Disordered" evidence="11">
    <location>
        <begin position="331"/>
        <end position="370"/>
    </location>
</feature>
<dbReference type="Pfam" id="PF11977">
    <property type="entry name" value="RNase_Zc3h12a"/>
    <property type="match status" value="1"/>
</dbReference>
<evidence type="ECO:0000256" key="5">
    <source>
        <dbReference type="ARBA" id="ARBA00022759"/>
    </source>
</evidence>
<dbReference type="CDD" id="cd18729">
    <property type="entry name" value="PIN_Zc3h12-like"/>
    <property type="match status" value="1"/>
</dbReference>
<gene>
    <name evidence="13" type="ORF">CVLEPA_LOCUS22500</name>
</gene>
<keyword evidence="5" id="KW-0255">Endonuclease</keyword>
<evidence type="ECO:0000256" key="8">
    <source>
        <dbReference type="ARBA" id="ARBA00022833"/>
    </source>
</evidence>
<sequence length="970" mass="107921">MDMNRFLTSDSKADNAEVIADCQGKYKFEEGKGPAVRGSDSGYHSWGNIQDSSHWRDSDAPLSNGGAEMNMQSFITDNCETLVQKSDSCKSTCIHSSPFSSYCSASSHGNVTISSARNHSCPCAYDLNNGDILTDLGIPNSDTERSVNPIKSYKCSKNLCSPRHKKFSDDIVCVSNTCPTCVPLCTATCTVTGIFENGHVSNSSGPPNLHLKNCVSPTASVKSSPSLRSDSHVQYSLHTTKSVNSETQDLASKIEFCLMFGYTLTQIRPAIIKLGNQATKNDILAELSNSTVQTTTTLPQSLVVNDQDVTISMQSQFVEAGHGKRGITMTSKISKSARSPLPRGPLTLDNGNKDKDNITKNNDEDDSKHLRPIVIDGSNVAMSHGNRKYFSCKGIFLAVDYFRKRNHRDITVFVPSYRKESSRPDAPIRDRELLDKLEQEKILVYTPSRSINGRRVTCYDDRFILKLAQDTGGVIVSNDNFRDLQSEKPEWKELIEKRLLMYSFVSDRFMPPDDPLGRNGPSIDNFLRNRPASEEQNRRQCPYGKKCTYGKKCKFFHPESSRSVVETMKENSDRRYRTSVEAVALANEFINNPATTNVTSKSSTQVSTGTSRSGCPPGSSKSLPANDHQEHHNVPSSSGQPKNVLPYNERNQYQSMAPSYHLQPNQCHHQKHRMQRESLSENMRKMTVADRNVRHDHNMVCSANCVMPNDSPRAHSFHGQPYMHNDPNPPDFHIRSGNVPPPNQCCANSQSCMPVYEGNASGHRMPAQYPMHMGTPYPYIPAANTPYGHIPHMYANQSNESPFSSKPLPVRPEMAYPYPGPSRPQLPCYMPSYGPAFSSAFSHSYPFIAPSDRSDIMAPLSNDGSCQTTKSDVKTYPPCSNRRVYSTPNYNVFLQGRPNSAQSAIPRPEPTPHEQDVPLSSPENPKHHLYRNLCGLFPPAIVERVLKQHPDKQAPEVIKLCLAESERSGP</sequence>
<dbReference type="PROSITE" id="PS50103">
    <property type="entry name" value="ZF_C3H1"/>
    <property type="match status" value="1"/>
</dbReference>
<feature type="zinc finger region" description="C3H1-type" evidence="10">
    <location>
        <begin position="535"/>
        <end position="560"/>
    </location>
</feature>
<feature type="compositionally biased region" description="Polar residues" evidence="11">
    <location>
        <begin position="594"/>
        <end position="623"/>
    </location>
</feature>
<feature type="compositionally biased region" description="Basic and acidic residues" evidence="11">
    <location>
        <begin position="351"/>
        <end position="369"/>
    </location>
</feature>
<keyword evidence="8 10" id="KW-0862">Zinc</keyword>
<evidence type="ECO:0000313" key="14">
    <source>
        <dbReference type="Proteomes" id="UP001642483"/>
    </source>
</evidence>
<accession>A0ABP0GDI8</accession>
<evidence type="ECO:0000256" key="2">
    <source>
        <dbReference type="ARBA" id="ARBA00010922"/>
    </source>
</evidence>
<feature type="region of interest" description="Disordered" evidence="11">
    <location>
        <begin position="899"/>
        <end position="924"/>
    </location>
</feature>
<evidence type="ECO:0000256" key="9">
    <source>
        <dbReference type="ARBA" id="ARBA00022842"/>
    </source>
</evidence>
<evidence type="ECO:0000256" key="11">
    <source>
        <dbReference type="SAM" id="MobiDB-lite"/>
    </source>
</evidence>
<dbReference type="PANTHER" id="PTHR12876:SF35">
    <property type="entry name" value="LD08718P-RELATED"/>
    <property type="match status" value="1"/>
</dbReference>
<keyword evidence="9" id="KW-0460">Magnesium</keyword>
<dbReference type="InterPro" id="IPR021869">
    <property type="entry name" value="RNase_Zc3h12_NYN"/>
</dbReference>
<dbReference type="Proteomes" id="UP001642483">
    <property type="component" value="Unassembled WGS sequence"/>
</dbReference>
<evidence type="ECO:0000256" key="3">
    <source>
        <dbReference type="ARBA" id="ARBA00022722"/>
    </source>
</evidence>
<dbReference type="EMBL" id="CAWYQH010000110">
    <property type="protein sequence ID" value="CAK8689840.1"/>
    <property type="molecule type" value="Genomic_DNA"/>
</dbReference>